<feature type="domain" description="F-box" evidence="1">
    <location>
        <begin position="82"/>
        <end position="128"/>
    </location>
</feature>
<dbReference type="Gene3D" id="2.120.10.80">
    <property type="entry name" value="Kelch-type beta propeller"/>
    <property type="match status" value="1"/>
</dbReference>
<dbReference type="InterPro" id="IPR057499">
    <property type="entry name" value="Kelch_FKB95"/>
</dbReference>
<gene>
    <name evidence="2" type="ORF">EUTSA_v10004132mg</name>
</gene>
<proteinExistence type="predicted"/>
<dbReference type="Gramene" id="ESQ32344">
    <property type="protein sequence ID" value="ESQ32344"/>
    <property type="gene ID" value="EUTSA_v10004132mg"/>
</dbReference>
<evidence type="ECO:0000313" key="3">
    <source>
        <dbReference type="Proteomes" id="UP000030689"/>
    </source>
</evidence>
<keyword evidence="3" id="KW-1185">Reference proteome</keyword>
<dbReference type="KEGG" id="eus:EUTSA_v10004132mg"/>
<dbReference type="SUPFAM" id="SSF117281">
    <property type="entry name" value="Kelch motif"/>
    <property type="match status" value="1"/>
</dbReference>
<dbReference type="InterPro" id="IPR006652">
    <property type="entry name" value="Kelch_1"/>
</dbReference>
<dbReference type="OMA" id="WEQKRIM"/>
<evidence type="ECO:0000313" key="2">
    <source>
        <dbReference type="EMBL" id="ESQ32344.1"/>
    </source>
</evidence>
<dbReference type="Pfam" id="PF00646">
    <property type="entry name" value="F-box"/>
    <property type="match status" value="2"/>
</dbReference>
<dbReference type="Pfam" id="PF25210">
    <property type="entry name" value="Kelch_FKB95"/>
    <property type="match status" value="1"/>
</dbReference>
<organism evidence="2 3">
    <name type="scientific">Eutrema salsugineum</name>
    <name type="common">Saltwater cress</name>
    <name type="synonym">Sisymbrium salsugineum</name>
    <dbReference type="NCBI Taxonomy" id="72664"/>
    <lineage>
        <taxon>Eukaryota</taxon>
        <taxon>Viridiplantae</taxon>
        <taxon>Streptophyta</taxon>
        <taxon>Embryophyta</taxon>
        <taxon>Tracheophyta</taxon>
        <taxon>Spermatophyta</taxon>
        <taxon>Magnoliopsida</taxon>
        <taxon>eudicotyledons</taxon>
        <taxon>Gunneridae</taxon>
        <taxon>Pentapetalae</taxon>
        <taxon>rosids</taxon>
        <taxon>malvids</taxon>
        <taxon>Brassicales</taxon>
        <taxon>Brassicaceae</taxon>
        <taxon>Eutremeae</taxon>
        <taxon>Eutrema</taxon>
    </lineage>
</organism>
<dbReference type="AlphaFoldDB" id="V4KM57"/>
<name>V4KM57_EUTSA</name>
<dbReference type="PROSITE" id="PS50181">
    <property type="entry name" value="FBOX"/>
    <property type="match status" value="1"/>
</dbReference>
<reference evidence="2 3" key="1">
    <citation type="journal article" date="2013" name="Front. Plant Sci.">
        <title>The Reference Genome of the Halophytic Plant Eutrema salsugineum.</title>
        <authorList>
            <person name="Yang R."/>
            <person name="Jarvis D.E."/>
            <person name="Chen H."/>
            <person name="Beilstein M.A."/>
            <person name="Grimwood J."/>
            <person name="Jenkins J."/>
            <person name="Shu S."/>
            <person name="Prochnik S."/>
            <person name="Xin M."/>
            <person name="Ma C."/>
            <person name="Schmutz J."/>
            <person name="Wing R.A."/>
            <person name="Mitchell-Olds T."/>
            <person name="Schumaker K.S."/>
            <person name="Wang X."/>
        </authorList>
    </citation>
    <scope>NUCLEOTIDE SEQUENCE [LARGE SCALE GENOMIC DNA]</scope>
</reference>
<accession>V4KM57</accession>
<dbReference type="InterPro" id="IPR050354">
    <property type="entry name" value="F-box/kelch-repeat_ARATH"/>
</dbReference>
<dbReference type="InterPro" id="IPR036047">
    <property type="entry name" value="F-box-like_dom_sf"/>
</dbReference>
<dbReference type="InterPro" id="IPR015915">
    <property type="entry name" value="Kelch-typ_b-propeller"/>
</dbReference>
<dbReference type="eggNOG" id="KOG1072">
    <property type="taxonomic scope" value="Eukaryota"/>
</dbReference>
<sequence length="474" mass="53849">MSNLEEPLCYKSKEEQSPLLSLPDDVALGCLTRVSRSDHAALSLFSKSCCYPRVIAIQRKKTNFKPMCDSEEPPYKKSKEEPSPLSTLPDDVALSCLARVSRWDYAALSLLSKSYRSLMASPELYQMRSLTGRTESYVYVCLRTPPVPNPRWYILRRRKISSDLIPIPSFPSQSREGSSVVALDSAIYVIGGLIKGKPISDVLLLDCRTHTWRHIPSMGVARAYPAAAVVEGKIYVVGGCKFKDYSLSWGEVFDPKTQTWGSLPPIPFRKRRQMYIHDCVVRDGKVYAVDGAERTTYYSPGDGKWGIGNLGEVTGARRDWCMIDNLLYSLSKHGRIFWCEQEELDWRQPEGMHWWKEVKGLEVLNENLSRSRLVHFGVQNVEIYNRAKLEFDEIPELAVLLPGARLSNSGGNILLFWDEMIGNLQQIWCAEVSLERRQGGEIWGNIEWSHAVMTVDVDPFLDRYKVLHSVSVTL</sequence>
<protein>
    <recommendedName>
        <fullName evidence="1">F-box domain-containing protein</fullName>
    </recommendedName>
</protein>
<evidence type="ECO:0000259" key="1">
    <source>
        <dbReference type="PROSITE" id="PS50181"/>
    </source>
</evidence>
<dbReference type="SUPFAM" id="SSF81383">
    <property type="entry name" value="F-box domain"/>
    <property type="match status" value="1"/>
</dbReference>
<dbReference type="PANTHER" id="PTHR24414">
    <property type="entry name" value="F-BOX/KELCH-REPEAT PROTEIN SKIP4"/>
    <property type="match status" value="1"/>
</dbReference>
<dbReference type="CDD" id="cd22152">
    <property type="entry name" value="F-box_AtAFR-like"/>
    <property type="match status" value="1"/>
</dbReference>
<dbReference type="Proteomes" id="UP000030689">
    <property type="component" value="Unassembled WGS sequence"/>
</dbReference>
<dbReference type="PANTHER" id="PTHR24414:SF178">
    <property type="entry name" value="F-BOX DOMAIN-CONTAINING PROTEIN"/>
    <property type="match status" value="1"/>
</dbReference>
<dbReference type="OrthoDB" id="1102910at2759"/>
<dbReference type="InterPro" id="IPR001810">
    <property type="entry name" value="F-box_dom"/>
</dbReference>
<dbReference type="SMART" id="SM00612">
    <property type="entry name" value="Kelch"/>
    <property type="match status" value="2"/>
</dbReference>
<dbReference type="EMBL" id="KI517748">
    <property type="protein sequence ID" value="ESQ32344.1"/>
    <property type="molecule type" value="Genomic_DNA"/>
</dbReference>